<reference evidence="1 5" key="1">
    <citation type="journal article" date="2008" name="Science">
        <title>The Physcomitrella genome reveals evolutionary insights into the conquest of land by plants.</title>
        <authorList>
            <person name="Rensing S."/>
            <person name="Lang D."/>
            <person name="Zimmer A."/>
            <person name="Terry A."/>
            <person name="Salamov A."/>
            <person name="Shapiro H."/>
            <person name="Nishiyama T."/>
            <person name="Perroud P.-F."/>
            <person name="Lindquist E."/>
            <person name="Kamisugi Y."/>
            <person name="Tanahashi T."/>
            <person name="Sakakibara K."/>
            <person name="Fujita T."/>
            <person name="Oishi K."/>
            <person name="Shin-I T."/>
            <person name="Kuroki Y."/>
            <person name="Toyoda A."/>
            <person name="Suzuki Y."/>
            <person name="Hashimoto A."/>
            <person name="Yamaguchi K."/>
            <person name="Sugano A."/>
            <person name="Kohara Y."/>
            <person name="Fujiyama A."/>
            <person name="Anterola A."/>
            <person name="Aoki S."/>
            <person name="Ashton N."/>
            <person name="Barbazuk W.B."/>
            <person name="Barker E."/>
            <person name="Bennetzen J."/>
            <person name="Bezanilla M."/>
            <person name="Blankenship R."/>
            <person name="Cho S.H."/>
            <person name="Dutcher S."/>
            <person name="Estelle M."/>
            <person name="Fawcett J.A."/>
            <person name="Gundlach H."/>
            <person name="Hanada K."/>
            <person name="Heyl A."/>
            <person name="Hicks K.A."/>
            <person name="Hugh J."/>
            <person name="Lohr M."/>
            <person name="Mayer K."/>
            <person name="Melkozernov A."/>
            <person name="Murata T."/>
            <person name="Nelson D."/>
            <person name="Pils B."/>
            <person name="Prigge M."/>
            <person name="Reiss B."/>
            <person name="Renner T."/>
            <person name="Rombauts S."/>
            <person name="Rushton P."/>
            <person name="Sanderfoot A."/>
            <person name="Schween G."/>
            <person name="Shiu S.-H."/>
            <person name="Stueber K."/>
            <person name="Theodoulou F.L."/>
            <person name="Tu H."/>
            <person name="Van de Peer Y."/>
            <person name="Verrier P.J."/>
            <person name="Waters E."/>
            <person name="Wood A."/>
            <person name="Yang L."/>
            <person name="Cove D."/>
            <person name="Cuming A."/>
            <person name="Hasebe M."/>
            <person name="Lucas S."/>
            <person name="Mishler D.B."/>
            <person name="Reski R."/>
            <person name="Grigoriev I."/>
            <person name="Quatrano R.S."/>
            <person name="Boore J.L."/>
        </authorList>
    </citation>
    <scope>NUCLEOTIDE SEQUENCE [LARGE SCALE GENOMIC DNA]</scope>
    <source>
        <strain evidence="4 5">cv. Gransden 2004</strain>
    </source>
</reference>
<dbReference type="EMBL" id="ABEU02000094">
    <property type="protein sequence ID" value="PNR26077.1"/>
    <property type="molecule type" value="Genomic_DNA"/>
</dbReference>
<dbReference type="EnsemblPlants" id="Pp3c10_24393V3.1">
    <property type="protein sequence ID" value="Pp3c10_24393V3.1"/>
    <property type="gene ID" value="Pp3c10_24393"/>
</dbReference>
<accession>A0A2K1I9X4</accession>
<evidence type="ECO:0000313" key="5">
    <source>
        <dbReference type="Proteomes" id="UP000006727"/>
    </source>
</evidence>
<reference evidence="4" key="3">
    <citation type="submission" date="2020-12" db="UniProtKB">
        <authorList>
            <consortium name="EnsemblPlants"/>
        </authorList>
    </citation>
    <scope>IDENTIFICATION</scope>
</reference>
<proteinExistence type="predicted"/>
<organism evidence="1">
    <name type="scientific">Physcomitrium patens</name>
    <name type="common">Spreading-leaved earth moss</name>
    <name type="synonym">Physcomitrella patens</name>
    <dbReference type="NCBI Taxonomy" id="3218"/>
    <lineage>
        <taxon>Eukaryota</taxon>
        <taxon>Viridiplantae</taxon>
        <taxon>Streptophyta</taxon>
        <taxon>Embryophyta</taxon>
        <taxon>Bryophyta</taxon>
        <taxon>Bryophytina</taxon>
        <taxon>Bryopsida</taxon>
        <taxon>Funariidae</taxon>
        <taxon>Funariales</taxon>
        <taxon>Funariaceae</taxon>
        <taxon>Physcomitrium</taxon>
    </lineage>
</organism>
<evidence type="ECO:0000313" key="3">
    <source>
        <dbReference type="EMBL" id="PNR47202.1"/>
    </source>
</evidence>
<dbReference type="EMBL" id="ABEU02000010">
    <property type="protein sequence ID" value="PNR47202.1"/>
    <property type="molecule type" value="Genomic_DNA"/>
</dbReference>
<evidence type="ECO:0000313" key="4">
    <source>
        <dbReference type="EnsemblPlants" id="Pp3c10_24331V3.1"/>
    </source>
</evidence>
<dbReference type="EMBL" id="ABEU02000010">
    <property type="protein sequence ID" value="PNR47201.1"/>
    <property type="molecule type" value="Genomic_DNA"/>
</dbReference>
<dbReference type="Gramene" id="Pp3c10_24331V3.1">
    <property type="protein sequence ID" value="Pp3c10_24331V3.1"/>
    <property type="gene ID" value="Pp3c10_24331"/>
</dbReference>
<dbReference type="EnsemblPlants" id="Pp3c10_24331V3.1">
    <property type="protein sequence ID" value="Pp3c10_24331V3.1"/>
    <property type="gene ID" value="Pp3c10_24331"/>
</dbReference>
<keyword evidence="5" id="KW-1185">Reference proteome</keyword>
<protein>
    <submittedName>
        <fullName evidence="1 4">Uncharacterized protein</fullName>
    </submittedName>
</protein>
<evidence type="ECO:0000313" key="1">
    <source>
        <dbReference type="EMBL" id="PNR26077.1"/>
    </source>
</evidence>
<reference evidence="1 5" key="2">
    <citation type="journal article" date="2018" name="Plant J.">
        <title>The Physcomitrella patens chromosome-scale assembly reveals moss genome structure and evolution.</title>
        <authorList>
            <person name="Lang D."/>
            <person name="Ullrich K.K."/>
            <person name="Murat F."/>
            <person name="Fuchs J."/>
            <person name="Jenkins J."/>
            <person name="Haas F.B."/>
            <person name="Piednoel M."/>
            <person name="Gundlach H."/>
            <person name="Van Bel M."/>
            <person name="Meyberg R."/>
            <person name="Vives C."/>
            <person name="Morata J."/>
            <person name="Symeonidi A."/>
            <person name="Hiss M."/>
            <person name="Muchero W."/>
            <person name="Kamisugi Y."/>
            <person name="Saleh O."/>
            <person name="Blanc G."/>
            <person name="Decker E.L."/>
            <person name="van Gessel N."/>
            <person name="Grimwood J."/>
            <person name="Hayes R.D."/>
            <person name="Graham S.W."/>
            <person name="Gunter L.E."/>
            <person name="McDaniel S.F."/>
            <person name="Hoernstein S.N.W."/>
            <person name="Larsson A."/>
            <person name="Li F.W."/>
            <person name="Perroud P.F."/>
            <person name="Phillips J."/>
            <person name="Ranjan P."/>
            <person name="Rokshar D.S."/>
            <person name="Rothfels C.J."/>
            <person name="Schneider L."/>
            <person name="Shu S."/>
            <person name="Stevenson D.W."/>
            <person name="Thummler F."/>
            <person name="Tillich M."/>
            <person name="Villarreal Aguilar J.C."/>
            <person name="Widiez T."/>
            <person name="Wong G.K."/>
            <person name="Wymore A."/>
            <person name="Zhang Y."/>
            <person name="Zimmer A.D."/>
            <person name="Quatrano R.S."/>
            <person name="Mayer K.F.X."/>
            <person name="Goodstein D."/>
            <person name="Casacuberta J.M."/>
            <person name="Vandepoele K."/>
            <person name="Reski R."/>
            <person name="Cuming A.C."/>
            <person name="Tuskan G.A."/>
            <person name="Maumus F."/>
            <person name="Salse J."/>
            <person name="Schmutz J."/>
            <person name="Rensing S.A."/>
        </authorList>
    </citation>
    <scope>NUCLEOTIDE SEQUENCE [LARGE SCALE GENOMIC DNA]</scope>
    <source>
        <strain evidence="4 5">cv. Gransden 2004</strain>
    </source>
</reference>
<dbReference type="AlphaFoldDB" id="A0A2K1I9X4"/>
<dbReference type="InParanoid" id="A0A2K1I9X4"/>
<sequence>MFGMWDAVNQDSIHFRDTTSFHLGGGMADLTKAFYEVTVSPRSFATMQCSPVTERSMTQLLQLGCSCKHCMCAPRVELRESLGRAVLMPEWLSGMTRNHVGSARADLGIATSAKDCRSSRLDVFPPLISIRVWHNGSRRLSDNTEY</sequence>
<dbReference type="Gramene" id="Pp3c10_24393V3.1">
    <property type="protein sequence ID" value="Pp3c10_24393V3.1"/>
    <property type="gene ID" value="Pp3c10_24393"/>
</dbReference>
<evidence type="ECO:0000313" key="2">
    <source>
        <dbReference type="EMBL" id="PNR47201.1"/>
    </source>
</evidence>
<name>A0A2K1I9X4_PHYPA</name>
<gene>
    <name evidence="2" type="ORF">PHYPA_014321</name>
    <name evidence="3" type="ORF">PHYPA_014322</name>
    <name evidence="1" type="ORF">PHYPA_031155</name>
</gene>
<dbReference type="Proteomes" id="UP000006727">
    <property type="component" value="Chromosome 10"/>
</dbReference>